<keyword evidence="7" id="KW-1185">Reference proteome</keyword>
<comment type="subcellular location">
    <subcellularLocation>
        <location evidence="1">Nucleus</location>
    </subcellularLocation>
</comment>
<proteinExistence type="predicted"/>
<dbReference type="Gene3D" id="1.10.1270.10">
    <property type="entry name" value="TrpR-like"/>
    <property type="match status" value="1"/>
</dbReference>
<dbReference type="InterPro" id="IPR007889">
    <property type="entry name" value="HTH_Psq"/>
</dbReference>
<dbReference type="SMART" id="SM00674">
    <property type="entry name" value="CENPB"/>
    <property type="match status" value="1"/>
</dbReference>
<evidence type="ECO:0000259" key="5">
    <source>
        <dbReference type="PROSITE" id="PS51253"/>
    </source>
</evidence>
<gene>
    <name evidence="6" type="ORF">FSP39_011617</name>
</gene>
<dbReference type="GO" id="GO:0003677">
    <property type="term" value="F:DNA binding"/>
    <property type="evidence" value="ECO:0007669"/>
    <property type="project" value="UniProtKB-KW"/>
</dbReference>
<dbReference type="PANTHER" id="PTHR19303:SF73">
    <property type="entry name" value="PROTEIN PDC2"/>
    <property type="match status" value="1"/>
</dbReference>
<evidence type="ECO:0000256" key="4">
    <source>
        <dbReference type="SAM" id="MobiDB-lite"/>
    </source>
</evidence>
<evidence type="ECO:0000313" key="7">
    <source>
        <dbReference type="Proteomes" id="UP001186944"/>
    </source>
</evidence>
<dbReference type="PROSITE" id="PS51253">
    <property type="entry name" value="HTH_CENPB"/>
    <property type="match status" value="1"/>
</dbReference>
<evidence type="ECO:0000256" key="1">
    <source>
        <dbReference type="ARBA" id="ARBA00004123"/>
    </source>
</evidence>
<dbReference type="InterPro" id="IPR006600">
    <property type="entry name" value="HTH_CenpB_DNA-bd_dom"/>
</dbReference>
<reference evidence="6" key="1">
    <citation type="submission" date="2019-08" db="EMBL/GenBank/DDBJ databases">
        <title>The improved chromosome-level genome for the pearl oyster Pinctada fucata martensii using PacBio sequencing and Hi-C.</title>
        <authorList>
            <person name="Zheng Z."/>
        </authorList>
    </citation>
    <scope>NUCLEOTIDE SEQUENCE</scope>
    <source>
        <strain evidence="6">ZZ-2019</strain>
        <tissue evidence="6">Adductor muscle</tissue>
    </source>
</reference>
<dbReference type="Pfam" id="PF04218">
    <property type="entry name" value="CENP-B_N"/>
    <property type="match status" value="1"/>
</dbReference>
<dbReference type="SUPFAM" id="SSF46689">
    <property type="entry name" value="Homeodomain-like"/>
    <property type="match status" value="2"/>
</dbReference>
<dbReference type="InterPro" id="IPR009057">
    <property type="entry name" value="Homeodomain-like_sf"/>
</dbReference>
<dbReference type="EMBL" id="VSWD01000013">
    <property type="protein sequence ID" value="KAK3084327.1"/>
    <property type="molecule type" value="Genomic_DNA"/>
</dbReference>
<keyword evidence="2" id="KW-0238">DNA-binding</keyword>
<dbReference type="PANTHER" id="PTHR19303">
    <property type="entry name" value="TRANSPOSON"/>
    <property type="match status" value="1"/>
</dbReference>
<evidence type="ECO:0000256" key="3">
    <source>
        <dbReference type="ARBA" id="ARBA00023242"/>
    </source>
</evidence>
<dbReference type="Pfam" id="PF03184">
    <property type="entry name" value="DDE_1"/>
    <property type="match status" value="1"/>
</dbReference>
<feature type="domain" description="HTH CENPB-type" evidence="5">
    <location>
        <begin position="63"/>
        <end position="134"/>
    </location>
</feature>
<dbReference type="Proteomes" id="UP001186944">
    <property type="component" value="Unassembled WGS sequence"/>
</dbReference>
<feature type="region of interest" description="Disordered" evidence="4">
    <location>
        <begin position="434"/>
        <end position="455"/>
    </location>
</feature>
<evidence type="ECO:0000256" key="2">
    <source>
        <dbReference type="ARBA" id="ARBA00023125"/>
    </source>
</evidence>
<dbReference type="GO" id="GO:0005634">
    <property type="term" value="C:nucleus"/>
    <property type="evidence" value="ECO:0007669"/>
    <property type="project" value="UniProtKB-SubCell"/>
</dbReference>
<accession>A0AA88XWD2</accession>
<dbReference type="InterPro" id="IPR004875">
    <property type="entry name" value="DDE_SF_endonuclease_dom"/>
</dbReference>
<keyword evidence="3" id="KW-0539">Nucleus</keyword>
<comment type="caution">
    <text evidence="6">The sequence shown here is derived from an EMBL/GenBank/DDBJ whole genome shotgun (WGS) entry which is preliminary data.</text>
</comment>
<protein>
    <recommendedName>
        <fullName evidence="5">HTH CENPB-type domain-containing protein</fullName>
    </recommendedName>
</protein>
<sequence>MSLKRKRNDLALSERYRVVELLEQGKSQAEVAKSVGCSQSQVSRISRSRDAVRTEYEANLNPDRKRHRSGKAPEVESALTEWFNNARSRDIPLNGTILAEKSESLAKLLHNDDFKATNGWLSRWKKRNNIGYKRLHGESKDADTTAAEHWINNVLPSLIKDVSPDDVYNADETAIYFRALPEGTLAYKTDTSGGSKKSKERVTALVATNMSGTDKRRLLIIGKSKDPRCFRGKKSLPVTYKSSQNAWMTADIFTDWLRSLNREMARQKRHILLLVDNCSAHPKNAADRLSHVRMEFLPPNTTSVIQPCDQGVIRNLKGHYRSEVVRKIIADIDSTDVTANDLARRLTLLDAVHLLSKAWRTVKQTTVSNCFRKAGFPVTMDTTPDHSDPEPDSDVPIPEGMDADAFNDYICHDDDLECHSLPTDEEICANHAPATQPTLDENSDDDDSPPEMTLPVTNSEARHHLAELRRFMEECPTPNFDLIYQFEEFIQQATDANKRQSKITEFVQWIP</sequence>
<dbReference type="InterPro" id="IPR050863">
    <property type="entry name" value="CenT-Element_Derived"/>
</dbReference>
<name>A0AA88XWD2_PINIB</name>
<evidence type="ECO:0000313" key="6">
    <source>
        <dbReference type="EMBL" id="KAK3084327.1"/>
    </source>
</evidence>
<dbReference type="AlphaFoldDB" id="A0AA88XWD2"/>
<dbReference type="Gene3D" id="1.10.10.60">
    <property type="entry name" value="Homeodomain-like"/>
    <property type="match status" value="1"/>
</dbReference>
<dbReference type="Pfam" id="PF03221">
    <property type="entry name" value="HTH_Tnp_Tc5"/>
    <property type="match status" value="1"/>
</dbReference>
<dbReference type="InterPro" id="IPR038116">
    <property type="entry name" value="TrpR-like_sf"/>
</dbReference>
<organism evidence="6 7">
    <name type="scientific">Pinctada imbricata</name>
    <name type="common">Atlantic pearl-oyster</name>
    <name type="synonym">Pinctada martensii</name>
    <dbReference type="NCBI Taxonomy" id="66713"/>
    <lineage>
        <taxon>Eukaryota</taxon>
        <taxon>Metazoa</taxon>
        <taxon>Spiralia</taxon>
        <taxon>Lophotrochozoa</taxon>
        <taxon>Mollusca</taxon>
        <taxon>Bivalvia</taxon>
        <taxon>Autobranchia</taxon>
        <taxon>Pteriomorphia</taxon>
        <taxon>Pterioida</taxon>
        <taxon>Pterioidea</taxon>
        <taxon>Pteriidae</taxon>
        <taxon>Pinctada</taxon>
    </lineage>
</organism>